<name>A0A7M5XEJ2_9CNID</name>
<evidence type="ECO:0000259" key="1">
    <source>
        <dbReference type="Pfam" id="PF25815"/>
    </source>
</evidence>
<dbReference type="OrthoDB" id="8954335at2759"/>
<protein>
    <recommendedName>
        <fullName evidence="1">CTHRC1 C-terminal domain-containing protein</fullName>
    </recommendedName>
</protein>
<proteinExistence type="predicted"/>
<reference evidence="2" key="1">
    <citation type="submission" date="2021-01" db="UniProtKB">
        <authorList>
            <consortium name="EnsemblMetazoa"/>
        </authorList>
    </citation>
    <scope>IDENTIFICATION</scope>
</reference>
<organism evidence="2 3">
    <name type="scientific">Clytia hemisphaerica</name>
    <dbReference type="NCBI Taxonomy" id="252671"/>
    <lineage>
        <taxon>Eukaryota</taxon>
        <taxon>Metazoa</taxon>
        <taxon>Cnidaria</taxon>
        <taxon>Hydrozoa</taxon>
        <taxon>Hydroidolina</taxon>
        <taxon>Leptothecata</taxon>
        <taxon>Obeliida</taxon>
        <taxon>Clytiidae</taxon>
        <taxon>Clytia</taxon>
    </lineage>
</organism>
<dbReference type="AlphaFoldDB" id="A0A7M5XEJ2"/>
<dbReference type="Pfam" id="PF25815">
    <property type="entry name" value="CTHRC1_C"/>
    <property type="match status" value="1"/>
</dbReference>
<sequence length="168" mass="18664">EITTVGKSIFSSPIFIVRTDPRVETNIQECSWRGYVEINSGLIKECTFNKKHSTTSLLVSVKTSARIHEDPCSLCCARYYVTFNGHECSPVPIDQAITLNDSKDNWDWIPFTIRGICKLNHYSGNIKVGLNVGQCGSKASVDPDTGNGDFVTSSIIIEEVENVKLYIL</sequence>
<evidence type="ECO:0000313" key="2">
    <source>
        <dbReference type="EnsemblMetazoa" id="CLYHEMP022086.4"/>
    </source>
</evidence>
<keyword evidence="3" id="KW-1185">Reference proteome</keyword>
<evidence type="ECO:0000313" key="3">
    <source>
        <dbReference type="Proteomes" id="UP000594262"/>
    </source>
</evidence>
<dbReference type="InterPro" id="IPR057873">
    <property type="entry name" value="CTHRC1_C"/>
</dbReference>
<dbReference type="Proteomes" id="UP000594262">
    <property type="component" value="Unplaced"/>
</dbReference>
<feature type="domain" description="CTHRC1 C-terminal" evidence="1">
    <location>
        <begin position="24"/>
        <end position="149"/>
    </location>
</feature>
<accession>A0A7M5XEJ2</accession>
<dbReference type="EnsemblMetazoa" id="CLYHEMT022086.4">
    <property type="protein sequence ID" value="CLYHEMP022086.4"/>
    <property type="gene ID" value="CLYHEMG022086"/>
</dbReference>